<sequence>MQKCSKKDKNWAEKMLLSYRTTPNSAINGHSPDQLFFGRKLRTQLSLTHPTGKVNETIDKTIFHQKQEKYRTKMAQNFNEKHGVKTNEFLPTDPVLVLNYQHGKSHWLQGTIIERLHNSPTYRVNVPRLGRNIHRHANQMRRRYVFDESLGFVGPAQVANDQNHQSPAHQNHHSPARQNPTPKCQKRKEPDGIHPTAANSPPMALRRSYRNTKPPIRFSPG</sequence>
<evidence type="ECO:0000313" key="2">
    <source>
        <dbReference type="EMBL" id="KAL3088773.1"/>
    </source>
</evidence>
<gene>
    <name evidence="2" type="ORF">niasHT_027916</name>
</gene>
<evidence type="ECO:0000256" key="1">
    <source>
        <dbReference type="SAM" id="MobiDB-lite"/>
    </source>
</evidence>
<protein>
    <submittedName>
        <fullName evidence="2">Uncharacterized protein</fullName>
    </submittedName>
</protein>
<dbReference type="PANTHER" id="PTHR37984">
    <property type="entry name" value="PROTEIN CBG26694"/>
    <property type="match status" value="1"/>
</dbReference>
<name>A0ABD2JDS2_9BILA</name>
<reference evidence="2 3" key="1">
    <citation type="submission" date="2024-10" db="EMBL/GenBank/DDBJ databases">
        <authorList>
            <person name="Kim D."/>
        </authorList>
    </citation>
    <scope>NUCLEOTIDE SEQUENCE [LARGE SCALE GENOMIC DNA]</scope>
    <source>
        <strain evidence="2">BH-2024</strain>
    </source>
</reference>
<dbReference type="Proteomes" id="UP001620626">
    <property type="component" value="Unassembled WGS sequence"/>
</dbReference>
<dbReference type="EMBL" id="JBICBT010000996">
    <property type="protein sequence ID" value="KAL3088773.1"/>
    <property type="molecule type" value="Genomic_DNA"/>
</dbReference>
<keyword evidence="3" id="KW-1185">Reference proteome</keyword>
<dbReference type="InterPro" id="IPR050951">
    <property type="entry name" value="Retrovirus_Pol_polyprotein"/>
</dbReference>
<organism evidence="2 3">
    <name type="scientific">Heterodera trifolii</name>
    <dbReference type="NCBI Taxonomy" id="157864"/>
    <lineage>
        <taxon>Eukaryota</taxon>
        <taxon>Metazoa</taxon>
        <taxon>Ecdysozoa</taxon>
        <taxon>Nematoda</taxon>
        <taxon>Chromadorea</taxon>
        <taxon>Rhabditida</taxon>
        <taxon>Tylenchina</taxon>
        <taxon>Tylenchomorpha</taxon>
        <taxon>Tylenchoidea</taxon>
        <taxon>Heteroderidae</taxon>
        <taxon>Heteroderinae</taxon>
        <taxon>Heterodera</taxon>
    </lineage>
</organism>
<dbReference type="PANTHER" id="PTHR37984:SF5">
    <property type="entry name" value="PROTEIN NYNRIN-LIKE"/>
    <property type="match status" value="1"/>
</dbReference>
<proteinExistence type="predicted"/>
<feature type="compositionally biased region" description="Polar residues" evidence="1">
    <location>
        <begin position="159"/>
        <end position="169"/>
    </location>
</feature>
<feature type="region of interest" description="Disordered" evidence="1">
    <location>
        <begin position="158"/>
        <end position="221"/>
    </location>
</feature>
<dbReference type="AlphaFoldDB" id="A0ABD2JDS2"/>
<evidence type="ECO:0000313" key="3">
    <source>
        <dbReference type="Proteomes" id="UP001620626"/>
    </source>
</evidence>
<comment type="caution">
    <text evidence="2">The sequence shown here is derived from an EMBL/GenBank/DDBJ whole genome shotgun (WGS) entry which is preliminary data.</text>
</comment>
<accession>A0ABD2JDS2</accession>